<proteinExistence type="evidence at transcript level"/>
<evidence type="ECO:0000313" key="3">
    <source>
        <dbReference type="EMBL" id="ACG47742.1"/>
    </source>
</evidence>
<keyword evidence="1" id="KW-1133">Transmembrane helix</keyword>
<protein>
    <submittedName>
        <fullName evidence="3">Uncharacterized protein</fullName>
    </submittedName>
</protein>
<sequence>MAAASSKTIAVLLAALLLALVASAVASRKLEEEDAFLGSLSPAPAPAEGGAAGLASGTPGAWAVAALTVFVKLTCTLFSIM</sequence>
<dbReference type="HOGENOM" id="CLU_199337_0_0_1"/>
<feature type="chain" id="PRO_5009948970" evidence="2">
    <location>
        <begin position="27"/>
        <end position="81"/>
    </location>
</feature>
<name>B6UEF9_MAIZE</name>
<feature type="signal peptide" evidence="2">
    <location>
        <begin position="1"/>
        <end position="26"/>
    </location>
</feature>
<reference evidence="3" key="1">
    <citation type="journal article" date="2009" name="Plant Mol. Biol.">
        <title>Insights into corn genes derived from large-scale cDNA sequencing.</title>
        <authorList>
            <person name="Alexandrov N.N."/>
            <person name="Brover V.V."/>
            <person name="Freidin S."/>
            <person name="Troukhan M.E."/>
            <person name="Tatarinova T.V."/>
            <person name="Zhang H."/>
            <person name="Swaller T.J."/>
            <person name="Lu Y.P."/>
            <person name="Bouck J."/>
            <person name="Flavell R.B."/>
            <person name="Feldmann K.A."/>
        </authorList>
    </citation>
    <scope>NUCLEOTIDE SEQUENCE</scope>
</reference>
<feature type="transmembrane region" description="Helical" evidence="1">
    <location>
        <begin position="60"/>
        <end position="80"/>
    </location>
</feature>
<keyword evidence="2" id="KW-0732">Signal</keyword>
<organism evidence="3">
    <name type="scientific">Zea mays</name>
    <name type="common">Maize</name>
    <dbReference type="NCBI Taxonomy" id="4577"/>
    <lineage>
        <taxon>Eukaryota</taxon>
        <taxon>Viridiplantae</taxon>
        <taxon>Streptophyta</taxon>
        <taxon>Embryophyta</taxon>
        <taxon>Tracheophyta</taxon>
        <taxon>Spermatophyta</taxon>
        <taxon>Magnoliopsida</taxon>
        <taxon>Liliopsida</taxon>
        <taxon>Poales</taxon>
        <taxon>Poaceae</taxon>
        <taxon>PACMAD clade</taxon>
        <taxon>Panicoideae</taxon>
        <taxon>Andropogonodae</taxon>
        <taxon>Andropogoneae</taxon>
        <taxon>Tripsacinae</taxon>
        <taxon>Zea</taxon>
    </lineage>
</organism>
<evidence type="ECO:0000256" key="2">
    <source>
        <dbReference type="SAM" id="SignalP"/>
    </source>
</evidence>
<keyword evidence="1" id="KW-0812">Transmembrane</keyword>
<evidence type="ECO:0000256" key="1">
    <source>
        <dbReference type="SAM" id="Phobius"/>
    </source>
</evidence>
<accession>B6UEF9</accession>
<dbReference type="EMBL" id="EU975624">
    <property type="protein sequence ID" value="ACG47742.1"/>
    <property type="molecule type" value="mRNA"/>
</dbReference>
<keyword evidence="1" id="KW-0472">Membrane</keyword>
<dbReference type="AlphaFoldDB" id="B6UEF9"/>